<evidence type="ECO:0000313" key="17">
    <source>
        <dbReference type="EMBL" id="KAJ8500760.1"/>
    </source>
</evidence>
<evidence type="ECO:0000256" key="9">
    <source>
        <dbReference type="ARBA" id="ARBA00022857"/>
    </source>
</evidence>
<feature type="transmembrane region" description="Helical" evidence="14">
    <location>
        <begin position="565"/>
        <end position="587"/>
    </location>
</feature>
<dbReference type="InterPro" id="IPR013623">
    <property type="entry name" value="NADPH_Ox"/>
</dbReference>
<dbReference type="GO" id="GO:0005509">
    <property type="term" value="F:calcium ion binding"/>
    <property type="evidence" value="ECO:0007669"/>
    <property type="project" value="InterPro"/>
</dbReference>
<evidence type="ECO:0000256" key="3">
    <source>
        <dbReference type="ARBA" id="ARBA00022559"/>
    </source>
</evidence>
<dbReference type="InterPro" id="IPR013130">
    <property type="entry name" value="Fe3_Rdtase_TM_dom"/>
</dbReference>
<keyword evidence="6" id="KW-0479">Metal-binding</keyword>
<dbReference type="GO" id="GO:0016174">
    <property type="term" value="F:NAD(P)H oxidase H2O2-forming activity"/>
    <property type="evidence" value="ECO:0007669"/>
    <property type="project" value="TreeGrafter"/>
</dbReference>
<comment type="similarity">
    <text evidence="2">Belongs to the RBOH (TC 5.B.1.3) family.</text>
</comment>
<dbReference type="Gene3D" id="1.10.238.10">
    <property type="entry name" value="EF-hand"/>
    <property type="match status" value="1"/>
</dbReference>
<evidence type="ECO:0000259" key="15">
    <source>
        <dbReference type="PROSITE" id="PS50222"/>
    </source>
</evidence>
<dbReference type="PROSITE" id="PS51384">
    <property type="entry name" value="FAD_FR"/>
    <property type="match status" value="1"/>
</dbReference>
<evidence type="ECO:0000256" key="2">
    <source>
        <dbReference type="ARBA" id="ARBA00007975"/>
    </source>
</evidence>
<comment type="caution">
    <text evidence="17">The sequence shown here is derived from an EMBL/GenBank/DDBJ whole genome shotgun (WGS) entry which is preliminary data.</text>
</comment>
<evidence type="ECO:0000256" key="5">
    <source>
        <dbReference type="ARBA" id="ARBA00022692"/>
    </source>
</evidence>
<gene>
    <name evidence="17" type="ORF">OPV22_011312</name>
</gene>
<dbReference type="FunFam" id="1.10.238.10:FF:000049">
    <property type="entry name" value="Respiratory burst oxidase homolog A"/>
    <property type="match status" value="1"/>
</dbReference>
<feature type="transmembrane region" description="Helical" evidence="14">
    <location>
        <begin position="387"/>
        <end position="405"/>
    </location>
</feature>
<evidence type="ECO:0000256" key="12">
    <source>
        <dbReference type="ARBA" id="ARBA00023136"/>
    </source>
</evidence>
<dbReference type="CDD" id="cd06186">
    <property type="entry name" value="NOX_Duox_like_FAD_NADP"/>
    <property type="match status" value="1"/>
</dbReference>
<dbReference type="InterPro" id="IPR039261">
    <property type="entry name" value="FNR_nucleotide-bd"/>
</dbReference>
<dbReference type="InterPro" id="IPR013121">
    <property type="entry name" value="Fe_red_NAD-bd_6"/>
</dbReference>
<dbReference type="PRINTS" id="PR00466">
    <property type="entry name" value="GP91PHOX"/>
</dbReference>
<dbReference type="SUPFAM" id="SSF47473">
    <property type="entry name" value="EF-hand"/>
    <property type="match status" value="1"/>
</dbReference>
<dbReference type="FunFam" id="2.40.30.10:FF:000019">
    <property type="entry name" value="Respiratory burst oxidase homolog A"/>
    <property type="match status" value="1"/>
</dbReference>
<dbReference type="Pfam" id="PF01794">
    <property type="entry name" value="Ferric_reduct"/>
    <property type="match status" value="1"/>
</dbReference>
<keyword evidence="10 14" id="KW-1133">Transmembrane helix</keyword>
<dbReference type="CDD" id="cd00051">
    <property type="entry name" value="EFh"/>
    <property type="match status" value="1"/>
</dbReference>
<proteinExistence type="inferred from homology"/>
<protein>
    <recommendedName>
        <fullName evidence="19">FAD-binding FR-type domain-containing protein</fullName>
    </recommendedName>
</protein>
<keyword evidence="7" id="KW-0274">FAD</keyword>
<dbReference type="Proteomes" id="UP001222027">
    <property type="component" value="Unassembled WGS sequence"/>
</dbReference>
<dbReference type="Gene3D" id="3.40.50.80">
    <property type="entry name" value="Nucleotide-binding domain of ferredoxin-NADP reductase (FNR) module"/>
    <property type="match status" value="1"/>
</dbReference>
<dbReference type="PANTHER" id="PTHR11972">
    <property type="entry name" value="NADPH OXIDASE"/>
    <property type="match status" value="1"/>
</dbReference>
<dbReference type="InterPro" id="IPR011992">
    <property type="entry name" value="EF-hand-dom_pair"/>
</dbReference>
<dbReference type="SFLD" id="SFLDG01169">
    <property type="entry name" value="NADPH_oxidase_subgroup_(NOX)"/>
    <property type="match status" value="1"/>
</dbReference>
<dbReference type="InterPro" id="IPR050369">
    <property type="entry name" value="RBOH/FRE"/>
</dbReference>
<keyword evidence="12 14" id="KW-0472">Membrane</keyword>
<dbReference type="InterPro" id="IPR017938">
    <property type="entry name" value="Riboflavin_synthase-like_b-brl"/>
</dbReference>
<evidence type="ECO:0000256" key="6">
    <source>
        <dbReference type="ARBA" id="ARBA00022723"/>
    </source>
</evidence>
<dbReference type="EMBL" id="JAQQAF010000003">
    <property type="protein sequence ID" value="KAJ8500760.1"/>
    <property type="molecule type" value="Genomic_DNA"/>
</dbReference>
<sequence length="993" mass="111343">MVRTPSSGGGSSRKSGHRRIADILAEDEDSSDESVFNGYGYGYGGGGGGMLPIFLNDQSDLVEVMLELDEESMVLRSVTPTSAAAAAAPSAGMDSSGSLSRSSSTASRTRRKFAWLRSPTSRRTLADMLAVDDSTSGPLPAPAAAVSSRDARRIRARLERTRSGAQRALKGLRFISRTTTGAADAAELWRRVEDCFALLAEDGLLSREDFGECIGMVDSKEFAVGIFDALSRRRRQNLERITKEELYEFWLQISDQSFDARLQIFFDMADTNVDGRITREEVQELIVLSASANKLSKLKEQAEEYAALIMEELDPESLGYIELWQLEALLLQRDTYMNYSRPLSTGSAAGWSQGIAGGPKPSRRRWFSPRRAAARLRLAARENWQRAWVVSLWLAAMAGLFAWKFTQYRERDAFQVMGYCLPTAKGAAETLKLNMALVLLPVCRNTITWLRSTRARLFVPFDDNITFHKMIATAIVIGILLHAGNHLTCDFPRLINSSPARYELVARYFGPEKPTYWSLVAGVEGVTGIAMVVLMTISFTLATHRFRKNGARLPFPLNRLTGFNAFWYSHHLLAVVYVLLLVHGYYMFLVQEWYQRTTWMYISVPLLLYVGERNLRAFRSKAYSVKILKVSLLPGGVLTVTMSKPHGFRYRSGQYIFLQCPTISPFEWHPFSITSAPGDEYLIVHIRTSGDWTQELKRIFIESYFSPHSMGRASLNELGSSEQRRQPRLFVDGPYGAPAQDFRNYDVLLLVGLGIGATPFISILRDLLNNIKLADELMDLAMETSRSEVSSNSFSFSTASSSTKKRTYRTSSAHFYWVTREAGSFEWFKGVMNDVAEMDKKGIIEMHNYLTSVYEERDARTTLLTMVQALSHAKHGVDIVSGTRVRTHFARPNWKEVFTKLASEHPGATVGCSTEIEQASTTILLGFTESTGSRRCILLWDTNSSKRAEETVPGDEPQDFDAIPFPQGVLLINGYGKELPPVSIKRNPKFDFT</sequence>
<dbReference type="AlphaFoldDB" id="A0AAV8RFE4"/>
<dbReference type="GO" id="GO:0005886">
    <property type="term" value="C:plasma membrane"/>
    <property type="evidence" value="ECO:0007669"/>
    <property type="project" value="TreeGrafter"/>
</dbReference>
<feature type="region of interest" description="Disordered" evidence="13">
    <location>
        <begin position="86"/>
        <end position="105"/>
    </location>
</feature>
<evidence type="ECO:0000256" key="11">
    <source>
        <dbReference type="ARBA" id="ARBA00023002"/>
    </source>
</evidence>
<evidence type="ECO:0008006" key="19">
    <source>
        <dbReference type="Google" id="ProtNLM"/>
    </source>
</evidence>
<dbReference type="GO" id="GO:0004601">
    <property type="term" value="F:peroxidase activity"/>
    <property type="evidence" value="ECO:0007669"/>
    <property type="project" value="UniProtKB-KW"/>
</dbReference>
<feature type="domain" description="EF-hand" evidence="15">
    <location>
        <begin position="257"/>
        <end position="292"/>
    </location>
</feature>
<dbReference type="Pfam" id="PF08030">
    <property type="entry name" value="NAD_binding_6"/>
    <property type="match status" value="1"/>
</dbReference>
<reference evidence="17 18" key="1">
    <citation type="submission" date="2022-12" db="EMBL/GenBank/DDBJ databases">
        <title>Chromosome-scale assembly of the Ensete ventricosum genome.</title>
        <authorList>
            <person name="Dussert Y."/>
            <person name="Stocks J."/>
            <person name="Wendawek A."/>
            <person name="Woldeyes F."/>
            <person name="Nichols R.A."/>
            <person name="Borrell J.S."/>
        </authorList>
    </citation>
    <scope>NUCLEOTIDE SEQUENCE [LARGE SCALE GENOMIC DNA]</scope>
    <source>
        <strain evidence="18">cv. Maze</strain>
        <tissue evidence="17">Seeds</tissue>
    </source>
</reference>
<evidence type="ECO:0000256" key="13">
    <source>
        <dbReference type="SAM" id="MobiDB-lite"/>
    </source>
</evidence>
<organism evidence="17 18">
    <name type="scientific">Ensete ventricosum</name>
    <name type="common">Abyssinian banana</name>
    <name type="synonym">Musa ensete</name>
    <dbReference type="NCBI Taxonomy" id="4639"/>
    <lineage>
        <taxon>Eukaryota</taxon>
        <taxon>Viridiplantae</taxon>
        <taxon>Streptophyta</taxon>
        <taxon>Embryophyta</taxon>
        <taxon>Tracheophyta</taxon>
        <taxon>Spermatophyta</taxon>
        <taxon>Magnoliopsida</taxon>
        <taxon>Liliopsida</taxon>
        <taxon>Zingiberales</taxon>
        <taxon>Musaceae</taxon>
        <taxon>Ensete</taxon>
    </lineage>
</organism>
<evidence type="ECO:0000256" key="8">
    <source>
        <dbReference type="ARBA" id="ARBA00022837"/>
    </source>
</evidence>
<dbReference type="SUPFAM" id="SSF63380">
    <property type="entry name" value="Riboflavin synthase domain-like"/>
    <property type="match status" value="1"/>
</dbReference>
<dbReference type="PROSITE" id="PS50222">
    <property type="entry name" value="EF_HAND_2"/>
    <property type="match status" value="1"/>
</dbReference>
<keyword evidence="3" id="KW-0575">Peroxidase</keyword>
<dbReference type="Pfam" id="PF08414">
    <property type="entry name" value="NADPH_Ox"/>
    <property type="match status" value="1"/>
</dbReference>
<evidence type="ECO:0000256" key="4">
    <source>
        <dbReference type="ARBA" id="ARBA00022630"/>
    </source>
</evidence>
<keyword evidence="11" id="KW-0560">Oxidoreductase</keyword>
<comment type="subcellular location">
    <subcellularLocation>
        <location evidence="1">Membrane</location>
        <topology evidence="1">Multi-pass membrane protein</topology>
    </subcellularLocation>
</comment>
<evidence type="ECO:0000256" key="1">
    <source>
        <dbReference type="ARBA" id="ARBA00004141"/>
    </source>
</evidence>
<evidence type="ECO:0000256" key="10">
    <source>
        <dbReference type="ARBA" id="ARBA00022989"/>
    </source>
</evidence>
<dbReference type="SUPFAM" id="SSF52343">
    <property type="entry name" value="Ferredoxin reductase-like, C-terminal NADP-linked domain"/>
    <property type="match status" value="1"/>
</dbReference>
<keyword evidence="18" id="KW-1185">Reference proteome</keyword>
<feature type="transmembrane region" description="Helical" evidence="14">
    <location>
        <begin position="516"/>
        <end position="544"/>
    </location>
</feature>
<keyword evidence="8" id="KW-0106">Calcium</keyword>
<dbReference type="Pfam" id="PF08022">
    <property type="entry name" value="FAD_binding_8"/>
    <property type="match status" value="1"/>
</dbReference>
<keyword evidence="5 14" id="KW-0812">Transmembrane</keyword>
<feature type="domain" description="FAD-binding FR-type" evidence="16">
    <location>
        <begin position="620"/>
        <end position="741"/>
    </location>
</feature>
<evidence type="ECO:0000256" key="14">
    <source>
        <dbReference type="SAM" id="Phobius"/>
    </source>
</evidence>
<evidence type="ECO:0000259" key="16">
    <source>
        <dbReference type="PROSITE" id="PS51384"/>
    </source>
</evidence>
<dbReference type="InterPro" id="IPR017927">
    <property type="entry name" value="FAD-bd_FR_type"/>
</dbReference>
<dbReference type="InterPro" id="IPR002048">
    <property type="entry name" value="EF_hand_dom"/>
</dbReference>
<evidence type="ECO:0000313" key="18">
    <source>
        <dbReference type="Proteomes" id="UP001222027"/>
    </source>
</evidence>
<keyword evidence="9" id="KW-0521">NADP</keyword>
<feature type="transmembrane region" description="Helical" evidence="14">
    <location>
        <begin position="747"/>
        <end position="764"/>
    </location>
</feature>
<name>A0AAV8RFE4_ENSVE</name>
<evidence type="ECO:0000256" key="7">
    <source>
        <dbReference type="ARBA" id="ARBA00022827"/>
    </source>
</evidence>
<dbReference type="Gene3D" id="2.40.30.10">
    <property type="entry name" value="Translation factors"/>
    <property type="match status" value="1"/>
</dbReference>
<dbReference type="PANTHER" id="PTHR11972:SF44">
    <property type="entry name" value="RESPIRATORY BURST OXIDASE HOMOLOG PROTEIN E"/>
    <property type="match status" value="1"/>
</dbReference>
<keyword evidence="4" id="KW-0285">Flavoprotein</keyword>
<dbReference type="InterPro" id="IPR013112">
    <property type="entry name" value="FAD-bd_8"/>
</dbReference>
<dbReference type="InterPro" id="IPR000778">
    <property type="entry name" value="Cyt_b245_heavy_chain"/>
</dbReference>
<accession>A0AAV8RFE4</accession>